<evidence type="ECO:0000259" key="13">
    <source>
        <dbReference type="Pfam" id="PF00668"/>
    </source>
</evidence>
<dbReference type="AlphaFoldDB" id="A0A1I4M8P1"/>
<evidence type="ECO:0000256" key="7">
    <source>
        <dbReference type="ARBA" id="ARBA00022679"/>
    </source>
</evidence>
<dbReference type="Pfam" id="PF16911">
    <property type="entry name" value="PapA_C"/>
    <property type="match status" value="1"/>
</dbReference>
<evidence type="ECO:0000313" key="16">
    <source>
        <dbReference type="Proteomes" id="UP000198928"/>
    </source>
</evidence>
<name>A0A1I4M8P1_9ACTN</name>
<gene>
    <name evidence="15" type="ORF">SAMN05192584_1374</name>
</gene>
<evidence type="ECO:0000256" key="6">
    <source>
        <dbReference type="ARBA" id="ARBA00013449"/>
    </source>
</evidence>
<evidence type="ECO:0000256" key="11">
    <source>
        <dbReference type="ARBA" id="ARBA00033407"/>
    </source>
</evidence>
<evidence type="ECO:0000256" key="10">
    <source>
        <dbReference type="ARBA" id="ARBA00032317"/>
    </source>
</evidence>
<dbReference type="OrthoDB" id="4568714at2"/>
<dbReference type="PANTHER" id="PTHR28037">
    <property type="entry name" value="ALCOHOL O-ACETYLTRANSFERASE 1-RELATED"/>
    <property type="match status" value="1"/>
</dbReference>
<dbReference type="Proteomes" id="UP000198928">
    <property type="component" value="Unassembled WGS sequence"/>
</dbReference>
<comment type="catalytic activity">
    <reaction evidence="1">
        <text>2 a mycocerosyl-[mycocerosic acid synthase] + a phthiocerol = a dimycocerosyl phthiocerol + 2 holo-[mycocerosic acid synthase].</text>
        <dbReference type="EC" id="2.3.1.282"/>
    </reaction>
</comment>
<dbReference type="GO" id="GO:0008610">
    <property type="term" value="P:lipid biosynthetic process"/>
    <property type="evidence" value="ECO:0007669"/>
    <property type="project" value="UniProtKB-ARBA"/>
</dbReference>
<evidence type="ECO:0000313" key="15">
    <source>
        <dbReference type="EMBL" id="SFL99455.1"/>
    </source>
</evidence>
<feature type="domain" description="Phthiocerol/phthiodiolone dimycocerosyl transferase C-terminal" evidence="14">
    <location>
        <begin position="247"/>
        <end position="391"/>
    </location>
</feature>
<comment type="similarity">
    <text evidence="4">Belongs to the acyltransferase PapA5 family.</text>
</comment>
<dbReference type="PANTHER" id="PTHR28037:SF1">
    <property type="entry name" value="ALCOHOL O-ACETYLTRANSFERASE 1-RELATED"/>
    <property type="match status" value="1"/>
</dbReference>
<evidence type="ECO:0000256" key="2">
    <source>
        <dbReference type="ARBA" id="ARBA00000625"/>
    </source>
</evidence>
<dbReference type="InterPro" id="IPR052058">
    <property type="entry name" value="Alcohol_O-acetyltransferase"/>
</dbReference>
<reference evidence="16" key="1">
    <citation type="submission" date="2016-10" db="EMBL/GenBank/DDBJ databases">
        <authorList>
            <person name="Varghese N."/>
            <person name="Submissions S."/>
        </authorList>
    </citation>
    <scope>NUCLEOTIDE SEQUENCE [LARGE SCALE GENOMIC DNA]</scope>
    <source>
        <strain evidence="16">PL19</strain>
    </source>
</reference>
<evidence type="ECO:0000259" key="14">
    <source>
        <dbReference type="Pfam" id="PF16911"/>
    </source>
</evidence>
<sequence length="462" mass="50193">MKRPAAHTEAERPLSPLERWYWIVDQISPLNVISHARIHGGLSEELLAQALDALQQRHPMLRTAIRADAAGRGPRFTAAPGNPIPLRSVTAGAPGEATADDRWEKEVNGHELVTPVDWSRGPLARAVVISTSGAEPGEQDVHDLLLTLPHCIADGTTVLTLMRQWIELAAEIEAGDLDPDGLTVWSERVLPAPEGMLPPDHRGLSGLRRIAAQQLTDQGVARRLKPRRMEATRRVPFRERTTRLLHRSLSADQLADLAEACRREQTTVHGALAAAMVRAVAEDAGAGPGPVMIGSPITFRDALVPRVTDREIGTYVATVPTVVDYRPDASLWPMARTVSRDLVRRRQRGEHLTAVATLGLVSPKSVDKSARFLRFMEEKGPITLCISNIGRYDFPGSVGPWRVSSAQFIAGLSVNALYCATVNTSHGRMAWNFTHVEGAVPADRAERIAAGSVDAVLAASKS</sequence>
<keyword evidence="8" id="KW-0012">Acyltransferase</keyword>
<evidence type="ECO:0000256" key="1">
    <source>
        <dbReference type="ARBA" id="ARBA00000026"/>
    </source>
</evidence>
<keyword evidence="7" id="KW-0808">Transferase</keyword>
<evidence type="ECO:0000256" key="5">
    <source>
        <dbReference type="ARBA" id="ARBA00012866"/>
    </source>
</evidence>
<evidence type="ECO:0000256" key="12">
    <source>
        <dbReference type="SAM" id="MobiDB-lite"/>
    </source>
</evidence>
<dbReference type="InterPro" id="IPR031641">
    <property type="entry name" value="PapA_C"/>
</dbReference>
<accession>A0A1I4M8P1</accession>
<evidence type="ECO:0000256" key="3">
    <source>
        <dbReference type="ARBA" id="ARBA00001907"/>
    </source>
</evidence>
<dbReference type="EMBL" id="FOSG01000037">
    <property type="protein sequence ID" value="SFL99455.1"/>
    <property type="molecule type" value="Genomic_DNA"/>
</dbReference>
<protein>
    <recommendedName>
        <fullName evidence="6">Phthiocerol/phthiodiolone dimycocerosyl transferase</fullName>
        <ecNumber evidence="5">2.3.1.282</ecNumber>
    </recommendedName>
    <alternativeName>
        <fullName evidence="11">Acyltransferase PapA5</fullName>
    </alternativeName>
    <alternativeName>
        <fullName evidence="9">Phthiocerol/phthiodiolone O-acyltransferase</fullName>
    </alternativeName>
    <alternativeName>
        <fullName evidence="10">Polyketide synthase-associated protein A5</fullName>
    </alternativeName>
</protein>
<comment type="catalytic activity">
    <reaction evidence="2">
        <text>2 a mycocerosyl-[mycocerosic acid synthase] + a phenolphthiocerol = a dimycocerosyl phenolphthiocerol + 2 holo-[mycocerosic acid synthase].</text>
        <dbReference type="EC" id="2.3.1.282"/>
    </reaction>
</comment>
<evidence type="ECO:0000256" key="8">
    <source>
        <dbReference type="ARBA" id="ARBA00023315"/>
    </source>
</evidence>
<dbReference type="Pfam" id="PF00668">
    <property type="entry name" value="Condensation"/>
    <property type="match status" value="1"/>
</dbReference>
<dbReference type="Gene3D" id="3.30.559.30">
    <property type="entry name" value="Nonribosomal peptide synthetase, condensation domain"/>
    <property type="match status" value="1"/>
</dbReference>
<organism evidence="15 16">
    <name type="scientific">Streptomyces pini</name>
    <dbReference type="NCBI Taxonomy" id="1520580"/>
    <lineage>
        <taxon>Bacteria</taxon>
        <taxon>Bacillati</taxon>
        <taxon>Actinomycetota</taxon>
        <taxon>Actinomycetes</taxon>
        <taxon>Kitasatosporales</taxon>
        <taxon>Streptomycetaceae</taxon>
        <taxon>Streptomyces</taxon>
    </lineage>
</organism>
<feature type="region of interest" description="Disordered" evidence="12">
    <location>
        <begin position="72"/>
        <end position="94"/>
    </location>
</feature>
<dbReference type="EC" id="2.3.1.282" evidence="5"/>
<comment type="catalytic activity">
    <reaction evidence="3">
        <text>2 a mycocerosyl-[mycocerosic acid synthase] + a phthiodiolone = a dimycocerosyl phthiodiolone + 2 holo-[mycocerosic acid synthase].</text>
        <dbReference type="EC" id="2.3.1.282"/>
    </reaction>
</comment>
<dbReference type="Gene3D" id="3.30.559.10">
    <property type="entry name" value="Chloramphenicol acetyltransferase-like domain"/>
    <property type="match status" value="1"/>
</dbReference>
<evidence type="ECO:0000256" key="9">
    <source>
        <dbReference type="ARBA" id="ARBA00030465"/>
    </source>
</evidence>
<proteinExistence type="inferred from homology"/>
<evidence type="ECO:0000256" key="4">
    <source>
        <dbReference type="ARBA" id="ARBA00006558"/>
    </source>
</evidence>
<dbReference type="RefSeq" id="WP_093852573.1">
    <property type="nucleotide sequence ID" value="NZ_FOSG01000037.1"/>
</dbReference>
<feature type="domain" description="Condensation" evidence="13">
    <location>
        <begin position="13"/>
        <end position="175"/>
    </location>
</feature>
<dbReference type="InterPro" id="IPR001242">
    <property type="entry name" value="Condensation_dom"/>
</dbReference>
<dbReference type="InterPro" id="IPR023213">
    <property type="entry name" value="CAT-like_dom_sf"/>
</dbReference>
<dbReference type="GO" id="GO:0016746">
    <property type="term" value="F:acyltransferase activity"/>
    <property type="evidence" value="ECO:0007669"/>
    <property type="project" value="UniProtKB-KW"/>
</dbReference>
<dbReference type="SUPFAM" id="SSF52777">
    <property type="entry name" value="CoA-dependent acyltransferases"/>
    <property type="match status" value="2"/>
</dbReference>
<keyword evidence="16" id="KW-1185">Reference proteome</keyword>